<keyword evidence="4 10" id="KW-0378">Hydrolase</keyword>
<feature type="transmembrane region" description="Helical" evidence="8">
    <location>
        <begin position="94"/>
        <end position="117"/>
    </location>
</feature>
<dbReference type="EC" id="3.4.21.-" evidence="10"/>
<feature type="transmembrane region" description="Helical" evidence="8">
    <location>
        <begin position="129"/>
        <end position="155"/>
    </location>
</feature>
<name>J1H0E4_9ACTO</name>
<keyword evidence="11" id="KW-1185">Reference proteome</keyword>
<organism evidence="10 11">
    <name type="scientific">Schaalia georgiae F0490</name>
    <dbReference type="NCBI Taxonomy" id="1125717"/>
    <lineage>
        <taxon>Bacteria</taxon>
        <taxon>Bacillati</taxon>
        <taxon>Actinomycetota</taxon>
        <taxon>Actinomycetes</taxon>
        <taxon>Actinomycetales</taxon>
        <taxon>Actinomycetaceae</taxon>
        <taxon>Schaalia</taxon>
    </lineage>
</organism>
<gene>
    <name evidence="10" type="ORF">HMPREF1317_1094</name>
</gene>
<evidence type="ECO:0000256" key="1">
    <source>
        <dbReference type="ARBA" id="ARBA00004141"/>
    </source>
</evidence>
<evidence type="ECO:0000256" key="3">
    <source>
        <dbReference type="ARBA" id="ARBA00022692"/>
    </source>
</evidence>
<dbReference type="Pfam" id="PF01694">
    <property type="entry name" value="Rhomboid"/>
    <property type="match status" value="1"/>
</dbReference>
<dbReference type="InterPro" id="IPR035952">
    <property type="entry name" value="Rhomboid-like_sf"/>
</dbReference>
<evidence type="ECO:0000256" key="2">
    <source>
        <dbReference type="ARBA" id="ARBA00009045"/>
    </source>
</evidence>
<dbReference type="InterPro" id="IPR022764">
    <property type="entry name" value="Peptidase_S54_rhomboid_dom"/>
</dbReference>
<dbReference type="EMBL" id="AKFS01000257">
    <property type="protein sequence ID" value="EJF38895.1"/>
    <property type="molecule type" value="Genomic_DNA"/>
</dbReference>
<protein>
    <submittedName>
        <fullName evidence="10">Peptidase, S54 family</fullName>
        <ecNumber evidence="10">3.4.21.-</ecNumber>
    </submittedName>
</protein>
<evidence type="ECO:0000256" key="7">
    <source>
        <dbReference type="SAM" id="MobiDB-lite"/>
    </source>
</evidence>
<comment type="subcellular location">
    <subcellularLocation>
        <location evidence="1">Membrane</location>
        <topology evidence="1">Multi-pass membrane protein</topology>
    </subcellularLocation>
</comment>
<accession>J1H0E4</accession>
<feature type="transmembrane region" description="Helical" evidence="8">
    <location>
        <begin position="283"/>
        <end position="304"/>
    </location>
</feature>
<comment type="caution">
    <text evidence="10">The sequence shown here is derived from an EMBL/GenBank/DDBJ whole genome shotgun (WGS) entry which is preliminary data.</text>
</comment>
<keyword evidence="3 8" id="KW-0812">Transmembrane</keyword>
<keyword evidence="5 8" id="KW-1133">Transmembrane helix</keyword>
<feature type="region of interest" description="Disordered" evidence="7">
    <location>
        <begin position="1"/>
        <end position="32"/>
    </location>
</feature>
<feature type="transmembrane region" description="Helical" evidence="8">
    <location>
        <begin position="191"/>
        <end position="214"/>
    </location>
</feature>
<feature type="transmembrane region" description="Helical" evidence="8">
    <location>
        <begin position="221"/>
        <end position="238"/>
    </location>
</feature>
<dbReference type="Gene3D" id="1.20.1540.10">
    <property type="entry name" value="Rhomboid-like"/>
    <property type="match status" value="1"/>
</dbReference>
<feature type="transmembrane region" description="Helical" evidence="8">
    <location>
        <begin position="244"/>
        <end position="262"/>
    </location>
</feature>
<keyword evidence="6 8" id="KW-0472">Membrane</keyword>
<evidence type="ECO:0000256" key="5">
    <source>
        <dbReference type="ARBA" id="ARBA00022989"/>
    </source>
</evidence>
<evidence type="ECO:0000256" key="8">
    <source>
        <dbReference type="SAM" id="Phobius"/>
    </source>
</evidence>
<feature type="compositionally biased region" description="Basic and acidic residues" evidence="7">
    <location>
        <begin position="20"/>
        <end position="32"/>
    </location>
</feature>
<dbReference type="Proteomes" id="UP000004578">
    <property type="component" value="Unassembled WGS sequence"/>
</dbReference>
<dbReference type="PATRIC" id="fig|1125717.3.peg.1605"/>
<dbReference type="PANTHER" id="PTHR43731:SF14">
    <property type="entry name" value="PRESENILIN-ASSOCIATED RHOMBOID-LIKE PROTEIN, MITOCHONDRIAL"/>
    <property type="match status" value="1"/>
</dbReference>
<dbReference type="GO" id="GO:0016020">
    <property type="term" value="C:membrane"/>
    <property type="evidence" value="ECO:0007669"/>
    <property type="project" value="UniProtKB-SubCell"/>
</dbReference>
<evidence type="ECO:0000313" key="11">
    <source>
        <dbReference type="Proteomes" id="UP000004578"/>
    </source>
</evidence>
<comment type="similarity">
    <text evidence="2">Belongs to the peptidase S54 family.</text>
</comment>
<reference evidence="10 11" key="1">
    <citation type="submission" date="2012-05" db="EMBL/GenBank/DDBJ databases">
        <authorList>
            <person name="Harkins D.M."/>
            <person name="Madupu R."/>
            <person name="Durkin A.S."/>
            <person name="Torralba M."/>
            <person name="Methe B."/>
            <person name="Sutton G.G."/>
            <person name="Nelson K.E."/>
        </authorList>
    </citation>
    <scope>NUCLEOTIDE SEQUENCE [LARGE SCALE GENOMIC DNA]</scope>
    <source>
        <strain evidence="10 11">F0490</strain>
    </source>
</reference>
<dbReference type="SUPFAM" id="SSF144091">
    <property type="entry name" value="Rhomboid-like"/>
    <property type="match status" value="1"/>
</dbReference>
<dbReference type="GO" id="GO:0004252">
    <property type="term" value="F:serine-type endopeptidase activity"/>
    <property type="evidence" value="ECO:0007669"/>
    <property type="project" value="InterPro"/>
</dbReference>
<feature type="transmembrane region" description="Helical" evidence="8">
    <location>
        <begin position="167"/>
        <end position="185"/>
    </location>
</feature>
<evidence type="ECO:0000256" key="6">
    <source>
        <dbReference type="ARBA" id="ARBA00023136"/>
    </source>
</evidence>
<evidence type="ECO:0000313" key="10">
    <source>
        <dbReference type="EMBL" id="EJF38895.1"/>
    </source>
</evidence>
<sequence>MTALQALTKGTPMSMPRFGQRSDPRAAPDCPRHPGVRSVDYCKRCNRPMCPSCVVPTEVRSICVDCAKSSRGRRSARIGSAAAFLRSSGAPVTLVLIGACVLMYLLALVVPAVQSLFMLVPAWVGPRPWIVVTSAFLHSGFLHVFFNMLTLYWVGSVVERAIGHWRYGAVCLISALGGSALVMLWCFVQPAALFAATVGASGAVFGLFGAVFVLQRLSGSSTAPILILLGINLVYGFANPGVSWQAHIGGFLAGAAATWALLRTSGRPGGALAPRAKQIAVCAGMVAALAALCVVSYWGLVALYA</sequence>
<feature type="domain" description="Peptidase S54 rhomboid" evidence="9">
    <location>
        <begin position="128"/>
        <end position="263"/>
    </location>
</feature>
<evidence type="ECO:0000259" key="9">
    <source>
        <dbReference type="Pfam" id="PF01694"/>
    </source>
</evidence>
<dbReference type="InterPro" id="IPR050925">
    <property type="entry name" value="Rhomboid_protease_S54"/>
</dbReference>
<evidence type="ECO:0000256" key="4">
    <source>
        <dbReference type="ARBA" id="ARBA00022801"/>
    </source>
</evidence>
<dbReference type="PANTHER" id="PTHR43731">
    <property type="entry name" value="RHOMBOID PROTEASE"/>
    <property type="match status" value="1"/>
</dbReference>
<proteinExistence type="inferred from homology"/>
<dbReference type="AlphaFoldDB" id="J1H0E4"/>